<keyword evidence="3" id="KW-1185">Reference proteome</keyword>
<feature type="transmembrane region" description="Helical" evidence="1">
    <location>
        <begin position="55"/>
        <end position="77"/>
    </location>
</feature>
<feature type="transmembrane region" description="Helical" evidence="1">
    <location>
        <begin position="21"/>
        <end position="43"/>
    </location>
</feature>
<organism evidence="2 3">
    <name type="scientific">Acinetobacter shaoyimingii</name>
    <dbReference type="NCBI Taxonomy" id="2715164"/>
    <lineage>
        <taxon>Bacteria</taxon>
        <taxon>Pseudomonadati</taxon>
        <taxon>Pseudomonadota</taxon>
        <taxon>Gammaproteobacteria</taxon>
        <taxon>Moraxellales</taxon>
        <taxon>Moraxellaceae</taxon>
        <taxon>Acinetobacter</taxon>
    </lineage>
</organism>
<sequence>MVESKAKIIGNIDKLSAKNAAWVMPLILSCFMSGMISMVNMLLNVGFIEHFWTKWWSAWMLSWAIAYPIVLIALPVVRRLTAVFVNMPK</sequence>
<name>A0A6G8RZD2_9GAMM</name>
<accession>A0A6G8RZD2</accession>
<dbReference type="Proteomes" id="UP000502297">
    <property type="component" value="Chromosome"/>
</dbReference>
<dbReference type="EMBL" id="CP049801">
    <property type="protein sequence ID" value="QIO07231.1"/>
    <property type="molecule type" value="Genomic_DNA"/>
</dbReference>
<dbReference type="AlphaFoldDB" id="A0A6G8RZD2"/>
<evidence type="ECO:0000256" key="1">
    <source>
        <dbReference type="SAM" id="Phobius"/>
    </source>
</evidence>
<evidence type="ECO:0000313" key="3">
    <source>
        <dbReference type="Proteomes" id="UP000502297"/>
    </source>
</evidence>
<dbReference type="Pfam" id="PF11391">
    <property type="entry name" value="DUF2798"/>
    <property type="match status" value="1"/>
</dbReference>
<reference evidence="2 3" key="1">
    <citation type="submission" date="2020-03" db="EMBL/GenBank/DDBJ databases">
        <authorList>
            <person name="Zhu W."/>
        </authorList>
    </citation>
    <scope>NUCLEOTIDE SEQUENCE [LARGE SCALE GENOMIC DNA]</scope>
    <source>
        <strain evidence="2 3">323-1</strain>
    </source>
</reference>
<keyword evidence="1" id="KW-1133">Transmembrane helix</keyword>
<dbReference type="RefSeq" id="WP_166012697.1">
    <property type="nucleotide sequence ID" value="NZ_CP049801.1"/>
</dbReference>
<proteinExistence type="predicted"/>
<protein>
    <submittedName>
        <fullName evidence="2">DUF2798 domain-containing protein</fullName>
    </submittedName>
</protein>
<evidence type="ECO:0000313" key="2">
    <source>
        <dbReference type="EMBL" id="QIO07231.1"/>
    </source>
</evidence>
<dbReference type="InterPro" id="IPR021529">
    <property type="entry name" value="DUF2798"/>
</dbReference>
<keyword evidence="1" id="KW-0472">Membrane</keyword>
<dbReference type="KEGG" id="asha:G8E00_15465"/>
<keyword evidence="1" id="KW-0812">Transmembrane</keyword>
<dbReference type="PROSITE" id="PS51257">
    <property type="entry name" value="PROKAR_LIPOPROTEIN"/>
    <property type="match status" value="1"/>
</dbReference>
<gene>
    <name evidence="2" type="ORF">G8E00_15465</name>
</gene>